<dbReference type="GO" id="GO:0101006">
    <property type="term" value="F:protein histidine phosphatase activity"/>
    <property type="evidence" value="ECO:0007669"/>
    <property type="project" value="UniProtKB-EC"/>
</dbReference>
<accession>A0AAV9QRQ9</accession>
<evidence type="ECO:0000256" key="19">
    <source>
        <dbReference type="ARBA" id="ARBA00029952"/>
    </source>
</evidence>
<evidence type="ECO:0000256" key="8">
    <source>
        <dbReference type="ARBA" id="ARBA00014497"/>
    </source>
</evidence>
<evidence type="ECO:0000256" key="15">
    <source>
        <dbReference type="ARBA" id="ARBA00022989"/>
    </source>
</evidence>
<dbReference type="GO" id="GO:0045134">
    <property type="term" value="F:UDP phosphatase activity"/>
    <property type="evidence" value="ECO:0007669"/>
    <property type="project" value="TreeGrafter"/>
</dbReference>
<evidence type="ECO:0000256" key="23">
    <source>
        <dbReference type="PIRSR" id="PIRSR600407-1"/>
    </source>
</evidence>
<dbReference type="PROSITE" id="PS01238">
    <property type="entry name" value="GDA1_CD39_NTPASE"/>
    <property type="match status" value="1"/>
</dbReference>
<dbReference type="PANTHER" id="PTHR11782">
    <property type="entry name" value="ADENOSINE/GUANOSINE DIPHOSPHATASE"/>
    <property type="match status" value="1"/>
</dbReference>
<evidence type="ECO:0000313" key="29">
    <source>
        <dbReference type="EMBL" id="KAK5599017.1"/>
    </source>
</evidence>
<dbReference type="PANTHER" id="PTHR11782:SF33">
    <property type="entry name" value="ECTONUCLEOSIDE TRIPHOSPHATE DIPHOSPHOHYDROLASE 2"/>
    <property type="match status" value="1"/>
</dbReference>
<evidence type="ECO:0000256" key="5">
    <source>
        <dbReference type="ARBA" id="ARBA00009283"/>
    </source>
</evidence>
<dbReference type="Gene3D" id="3.30.420.40">
    <property type="match status" value="1"/>
</dbReference>
<keyword evidence="18" id="KW-0325">Glycoprotein</keyword>
<comment type="catalytic activity">
    <reaction evidence="22">
        <text>N(tele)-phospho-L-histidyl-[protein] + H2O = L-histidyl-[protein] + phosphate</text>
        <dbReference type="Rhea" id="RHEA:47960"/>
        <dbReference type="Rhea" id="RHEA-COMP:9745"/>
        <dbReference type="Rhea" id="RHEA-COMP:10719"/>
        <dbReference type="ChEBI" id="CHEBI:15377"/>
        <dbReference type="ChEBI" id="CHEBI:29979"/>
        <dbReference type="ChEBI" id="CHEBI:43474"/>
        <dbReference type="ChEBI" id="CHEBI:83586"/>
        <dbReference type="EC" id="3.9.1.3"/>
    </reaction>
</comment>
<evidence type="ECO:0000256" key="24">
    <source>
        <dbReference type="PIRSR" id="PIRSR600407-2"/>
    </source>
</evidence>
<evidence type="ECO:0000256" key="1">
    <source>
        <dbReference type="ARBA" id="ARBA00001913"/>
    </source>
</evidence>
<feature type="binding site" evidence="24">
    <location>
        <begin position="204"/>
        <end position="208"/>
    </location>
    <ligand>
        <name>ATP</name>
        <dbReference type="ChEBI" id="CHEBI:30616"/>
    </ligand>
</feature>
<dbReference type="Proteomes" id="UP001311232">
    <property type="component" value="Unassembled WGS sequence"/>
</dbReference>
<protein>
    <recommendedName>
        <fullName evidence="8">14 kDa phosphohistidine phosphatase</fullName>
        <ecNumber evidence="7">3.9.1.3</ecNumber>
    </recommendedName>
    <alternativeName>
        <fullName evidence="20">Phosphohistidine phosphatase 1</fullName>
    </alternativeName>
    <alternativeName>
        <fullName evidence="19">Protein histidine phosphatase</fullName>
    </alternativeName>
</protein>
<evidence type="ECO:0000256" key="18">
    <source>
        <dbReference type="ARBA" id="ARBA00023180"/>
    </source>
</evidence>
<evidence type="ECO:0000313" key="30">
    <source>
        <dbReference type="Proteomes" id="UP001311232"/>
    </source>
</evidence>
<evidence type="ECO:0000256" key="26">
    <source>
        <dbReference type="PIRSR" id="PIRSR607702-2"/>
    </source>
</evidence>
<evidence type="ECO:0000256" key="21">
    <source>
        <dbReference type="ARBA" id="ARBA00049028"/>
    </source>
</evidence>
<keyword evidence="30" id="KW-1185">Reference proteome</keyword>
<keyword evidence="14" id="KW-0460">Magnesium</keyword>
<dbReference type="AlphaFoldDB" id="A0AAV9QRQ9"/>
<dbReference type="Pfam" id="PF05005">
    <property type="entry name" value="Ocnus"/>
    <property type="match status" value="1"/>
</dbReference>
<dbReference type="EC" id="3.9.1.3" evidence="7"/>
<evidence type="ECO:0000256" key="6">
    <source>
        <dbReference type="ARBA" id="ARBA00010971"/>
    </source>
</evidence>
<evidence type="ECO:0000256" key="16">
    <source>
        <dbReference type="ARBA" id="ARBA00023136"/>
    </source>
</evidence>
<dbReference type="Gene3D" id="3.50.20.20">
    <property type="entry name" value="Janus/Ocnus"/>
    <property type="match status" value="1"/>
</dbReference>
<dbReference type="GO" id="GO:0004382">
    <property type="term" value="F:GDP phosphatase activity"/>
    <property type="evidence" value="ECO:0007669"/>
    <property type="project" value="TreeGrafter"/>
</dbReference>
<evidence type="ECO:0000256" key="17">
    <source>
        <dbReference type="ARBA" id="ARBA00023157"/>
    </source>
</evidence>
<dbReference type="FunFam" id="3.30.420.40:FF:000068">
    <property type="entry name" value="Ectonucleoside triphosphate diphosphohydrolase 1"/>
    <property type="match status" value="1"/>
</dbReference>
<dbReference type="SUPFAM" id="SSF143724">
    <property type="entry name" value="PHP14-like"/>
    <property type="match status" value="1"/>
</dbReference>
<gene>
    <name evidence="29" type="ORF">CRENBAI_000214</name>
</gene>
<dbReference type="GO" id="GO:0017111">
    <property type="term" value="F:ribonucleoside triphosphate phosphatase activity"/>
    <property type="evidence" value="ECO:0007669"/>
    <property type="project" value="TreeGrafter"/>
</dbReference>
<comment type="caution">
    <text evidence="29">The sequence shown here is derived from an EMBL/GenBank/DDBJ whole genome shotgun (WGS) entry which is preliminary data.</text>
</comment>
<keyword evidence="16 28" id="KW-0472">Membrane</keyword>
<evidence type="ECO:0000256" key="20">
    <source>
        <dbReference type="ARBA" id="ARBA00030831"/>
    </source>
</evidence>
<keyword evidence="15 28" id="KW-1133">Transmembrane helix</keyword>
<evidence type="ECO:0000256" key="7">
    <source>
        <dbReference type="ARBA" id="ARBA00011945"/>
    </source>
</evidence>
<evidence type="ECO:0000256" key="25">
    <source>
        <dbReference type="PIRSR" id="PIRSR607702-1"/>
    </source>
</evidence>
<feature type="transmembrane region" description="Helical" evidence="28">
    <location>
        <begin position="7"/>
        <end position="27"/>
    </location>
</feature>
<dbReference type="InterPro" id="IPR038596">
    <property type="entry name" value="Janus_sf"/>
</dbReference>
<dbReference type="GO" id="GO:0005524">
    <property type="term" value="F:ATP binding"/>
    <property type="evidence" value="ECO:0007669"/>
    <property type="project" value="UniProtKB-KW"/>
</dbReference>
<feature type="binding site" evidence="26">
    <location>
        <position position="550"/>
    </location>
    <ligand>
        <name>substrate</name>
    </ligand>
</feature>
<evidence type="ECO:0000256" key="3">
    <source>
        <dbReference type="ARBA" id="ARBA00003087"/>
    </source>
</evidence>
<evidence type="ECO:0000256" key="10">
    <source>
        <dbReference type="ARBA" id="ARBA00022741"/>
    </source>
</evidence>
<evidence type="ECO:0000256" key="28">
    <source>
        <dbReference type="SAM" id="Phobius"/>
    </source>
</evidence>
<comment type="similarity">
    <text evidence="6">Belongs to the janus family.</text>
</comment>
<keyword evidence="11 27" id="KW-0378">Hydrolase</keyword>
<evidence type="ECO:0000256" key="22">
    <source>
        <dbReference type="ARBA" id="ARBA00049335"/>
    </source>
</evidence>
<keyword evidence="12" id="KW-0106">Calcium</keyword>
<dbReference type="InterPro" id="IPR000407">
    <property type="entry name" value="GDA1_CD39_NTPase"/>
</dbReference>
<comment type="cofactor">
    <cofactor evidence="1">
        <name>Ca(2+)</name>
        <dbReference type="ChEBI" id="CHEBI:29108"/>
    </cofactor>
</comment>
<sequence length="652" mass="72330">MAQRSALPIIPIALLLFGLVGILLLTIPTQDVRDAPGFMYGIVLDAGSSHTSLYIYKWPADKQNGTGVVTELNECQVKGDGISSYMGQNGAAGRSLEACLDQAVKDIPKERHQYTPVYLGATAGMRLLNISNPEQSAQILEEVGQKIKSYPFNYRGATILSGQEEGAYGWVTVNYLLENFIKYGFVGRWLSPGRSTVGALDFGGASTQITFVSKETVEDIQDMMKLRLYGHEYFLYTHSFLCYGQDQLLKRLLAHIVKSQGYSQAVTHPCFPADHSKTLKMDNIFNSPCTVKDKPETYNPQSSLTLQGSGHYEHCIGNVTELFSFNSCPFSRCSFDKVFQPNITGSFMAFSAFFYIHSILQQITGVTVSTPQKLEEATKKLCSMKHSQLMTLAPNKKTRLPNLCACSVFIKTLMLKGYGFDDASFPRISFQKKAGDTSVGWALGYMLTLSNLLPAEIVEVRKTLTIAAWGTLLFLFIFLLIVICAFLLIRTRDGRKNAGQQGLEFDEKVRGFGLLLAVLLKSLKMCSQTKAAALMANIPRADIDPSGVFKYVLIRVHSREEGDDSQLDIVRGYGWAEYHGDIYDKVSAELEGGGLLDCECVGGGRIKHDPDAKKIHVYGYSIGYGRANHAVTTEKLKQQYPDYEVTWDNEGY</sequence>
<keyword evidence="13 24" id="KW-0067">ATP-binding</keyword>
<keyword evidence="9 28" id="KW-0812">Transmembrane</keyword>
<dbReference type="FunFam" id="3.50.20.20:FF:000001">
    <property type="entry name" value="14 kDa phosphohistidine phosphatase"/>
    <property type="match status" value="1"/>
</dbReference>
<proteinExistence type="inferred from homology"/>
<dbReference type="GO" id="GO:0005886">
    <property type="term" value="C:plasma membrane"/>
    <property type="evidence" value="ECO:0007669"/>
    <property type="project" value="TreeGrafter"/>
</dbReference>
<name>A0AAV9QRQ9_9TELE</name>
<organism evidence="29 30">
    <name type="scientific">Crenichthys baileyi</name>
    <name type="common">White River springfish</name>
    <dbReference type="NCBI Taxonomy" id="28760"/>
    <lineage>
        <taxon>Eukaryota</taxon>
        <taxon>Metazoa</taxon>
        <taxon>Chordata</taxon>
        <taxon>Craniata</taxon>
        <taxon>Vertebrata</taxon>
        <taxon>Euteleostomi</taxon>
        <taxon>Actinopterygii</taxon>
        <taxon>Neopterygii</taxon>
        <taxon>Teleostei</taxon>
        <taxon>Neoteleostei</taxon>
        <taxon>Acanthomorphata</taxon>
        <taxon>Ovalentaria</taxon>
        <taxon>Atherinomorphae</taxon>
        <taxon>Cyprinodontiformes</taxon>
        <taxon>Goodeidae</taxon>
        <taxon>Crenichthys</taxon>
    </lineage>
</organism>
<comment type="subcellular location">
    <subcellularLocation>
        <location evidence="4">Membrane</location>
        <topology evidence="4">Multi-pass membrane protein</topology>
    </subcellularLocation>
</comment>
<evidence type="ECO:0000256" key="9">
    <source>
        <dbReference type="ARBA" id="ARBA00022692"/>
    </source>
</evidence>
<feature type="active site" description="Proton acceptor" evidence="25">
    <location>
        <position position="579"/>
    </location>
</feature>
<comment type="similarity">
    <text evidence="5 27">Belongs to the GDA1/CD39 NTPase family.</text>
</comment>
<evidence type="ECO:0000256" key="13">
    <source>
        <dbReference type="ARBA" id="ARBA00022840"/>
    </source>
</evidence>
<comment type="catalytic activity">
    <reaction evidence="21">
        <text>N(pros)-phospho-L-histidyl-[protein] + H2O = L-histidyl-[protein] + phosphate</text>
        <dbReference type="Rhea" id="RHEA:47964"/>
        <dbReference type="Rhea" id="RHEA-COMP:9745"/>
        <dbReference type="Rhea" id="RHEA-COMP:9746"/>
        <dbReference type="ChEBI" id="CHEBI:15377"/>
        <dbReference type="ChEBI" id="CHEBI:29979"/>
        <dbReference type="ChEBI" id="CHEBI:43474"/>
        <dbReference type="ChEBI" id="CHEBI:64837"/>
        <dbReference type="EC" id="3.9.1.3"/>
    </reaction>
</comment>
<evidence type="ECO:0000256" key="4">
    <source>
        <dbReference type="ARBA" id="ARBA00004141"/>
    </source>
</evidence>
<dbReference type="EMBL" id="JAHHUM010002972">
    <property type="protein sequence ID" value="KAK5599017.1"/>
    <property type="molecule type" value="Genomic_DNA"/>
</dbReference>
<dbReference type="FunFam" id="3.30.420.150:FF:000002">
    <property type="entry name" value="Ectonucleoside triphosphate diphosphohydrolase 1"/>
    <property type="match status" value="1"/>
</dbReference>
<comment type="cofactor">
    <cofactor evidence="2">
        <name>Mg(2+)</name>
        <dbReference type="ChEBI" id="CHEBI:18420"/>
    </cofactor>
</comment>
<evidence type="ECO:0000256" key="11">
    <source>
        <dbReference type="ARBA" id="ARBA00022801"/>
    </source>
</evidence>
<evidence type="ECO:0000256" key="12">
    <source>
        <dbReference type="ARBA" id="ARBA00022837"/>
    </source>
</evidence>
<comment type="function">
    <text evidence="3">Exhibits phosphohistidine phosphatase activity.</text>
</comment>
<keyword evidence="17" id="KW-1015">Disulfide bond</keyword>
<dbReference type="Pfam" id="PF01150">
    <property type="entry name" value="GDA1_CD39"/>
    <property type="match status" value="1"/>
</dbReference>
<keyword evidence="10 24" id="KW-0547">Nucleotide-binding</keyword>
<evidence type="ECO:0000256" key="14">
    <source>
        <dbReference type="ARBA" id="ARBA00022842"/>
    </source>
</evidence>
<evidence type="ECO:0000256" key="27">
    <source>
        <dbReference type="RuleBase" id="RU003833"/>
    </source>
</evidence>
<reference evidence="29 30" key="1">
    <citation type="submission" date="2021-06" db="EMBL/GenBank/DDBJ databases">
        <authorList>
            <person name="Palmer J.M."/>
        </authorList>
    </citation>
    <scope>NUCLEOTIDE SEQUENCE [LARGE SCALE GENOMIC DNA]</scope>
    <source>
        <strain evidence="29 30">MEX-2019</strain>
        <tissue evidence="29">Muscle</tissue>
    </source>
</reference>
<evidence type="ECO:0000256" key="2">
    <source>
        <dbReference type="ARBA" id="ARBA00001946"/>
    </source>
</evidence>
<dbReference type="Gene3D" id="3.30.420.150">
    <property type="entry name" value="Exopolyphosphatase. Domain 2"/>
    <property type="match status" value="1"/>
</dbReference>
<feature type="active site" description="Proton acceptor" evidence="23">
    <location>
        <position position="165"/>
    </location>
</feature>
<feature type="transmembrane region" description="Helical" evidence="28">
    <location>
        <begin position="466"/>
        <end position="489"/>
    </location>
</feature>
<dbReference type="InterPro" id="IPR007702">
    <property type="entry name" value="Janus"/>
</dbReference>
<dbReference type="GO" id="GO:0009134">
    <property type="term" value="P:nucleoside diphosphate catabolic process"/>
    <property type="evidence" value="ECO:0007669"/>
    <property type="project" value="TreeGrafter"/>
</dbReference>